<keyword evidence="11" id="KW-1185">Reference proteome</keyword>
<proteinExistence type="predicted"/>
<keyword evidence="4 7" id="KW-1133">Transmembrane helix</keyword>
<feature type="domain" description="MacB-like periplasmic core" evidence="9">
    <location>
        <begin position="20"/>
        <end position="249"/>
    </location>
</feature>
<dbReference type="EMBL" id="BJYT01000005">
    <property type="protein sequence ID" value="GEO09203.1"/>
    <property type="molecule type" value="Genomic_DNA"/>
</dbReference>
<accession>A0A512BB61</accession>
<evidence type="ECO:0000313" key="11">
    <source>
        <dbReference type="Proteomes" id="UP000321513"/>
    </source>
</evidence>
<dbReference type="Pfam" id="PF02687">
    <property type="entry name" value="FtsX"/>
    <property type="match status" value="2"/>
</dbReference>
<dbReference type="PROSITE" id="PS51257">
    <property type="entry name" value="PROKAR_LIPOPROTEIN"/>
    <property type="match status" value="1"/>
</dbReference>
<reference evidence="10 11" key="1">
    <citation type="submission" date="2019-07" db="EMBL/GenBank/DDBJ databases">
        <title>Whole genome shotgun sequence of Segetibacter aerophilus NBRC 106135.</title>
        <authorList>
            <person name="Hosoyama A."/>
            <person name="Uohara A."/>
            <person name="Ohji S."/>
            <person name="Ichikawa N."/>
        </authorList>
    </citation>
    <scope>NUCLEOTIDE SEQUENCE [LARGE SCALE GENOMIC DNA]</scope>
    <source>
        <strain evidence="10 11">NBRC 106135</strain>
    </source>
</reference>
<feature type="domain" description="ABC3 transporter permease C-terminal" evidence="8">
    <location>
        <begin position="696"/>
        <end position="802"/>
    </location>
</feature>
<dbReference type="Pfam" id="PF12704">
    <property type="entry name" value="MacB_PCD"/>
    <property type="match status" value="1"/>
</dbReference>
<evidence type="ECO:0000256" key="5">
    <source>
        <dbReference type="ARBA" id="ARBA00023136"/>
    </source>
</evidence>
<gene>
    <name evidence="10" type="ORF">SAE01_16990</name>
</gene>
<keyword evidence="3 7" id="KW-0812">Transmembrane</keyword>
<dbReference type="InterPro" id="IPR003838">
    <property type="entry name" value="ABC3_permease_C"/>
</dbReference>
<dbReference type="RefSeq" id="WP_147203327.1">
    <property type="nucleotide sequence ID" value="NZ_BJYT01000005.1"/>
</dbReference>
<comment type="subcellular location">
    <subcellularLocation>
        <location evidence="1">Cell membrane</location>
        <topology evidence="1">Multi-pass membrane protein</topology>
    </subcellularLocation>
</comment>
<keyword evidence="2" id="KW-1003">Cell membrane</keyword>
<feature type="domain" description="ABC3 transporter permease C-terminal" evidence="8">
    <location>
        <begin position="298"/>
        <end position="413"/>
    </location>
</feature>
<feature type="transmembrane region" description="Helical" evidence="7">
    <location>
        <begin position="439"/>
        <end position="459"/>
    </location>
</feature>
<evidence type="ECO:0000259" key="8">
    <source>
        <dbReference type="Pfam" id="PF02687"/>
    </source>
</evidence>
<organism evidence="10 11">
    <name type="scientific">Segetibacter aerophilus</name>
    <dbReference type="NCBI Taxonomy" id="670293"/>
    <lineage>
        <taxon>Bacteria</taxon>
        <taxon>Pseudomonadati</taxon>
        <taxon>Bacteroidota</taxon>
        <taxon>Chitinophagia</taxon>
        <taxon>Chitinophagales</taxon>
        <taxon>Chitinophagaceae</taxon>
        <taxon>Segetibacter</taxon>
    </lineage>
</organism>
<feature type="transmembrane region" description="Helical" evidence="7">
    <location>
        <begin position="21"/>
        <end position="41"/>
    </location>
</feature>
<evidence type="ECO:0000256" key="6">
    <source>
        <dbReference type="SAM" id="MobiDB-lite"/>
    </source>
</evidence>
<evidence type="ECO:0000256" key="7">
    <source>
        <dbReference type="SAM" id="Phobius"/>
    </source>
</evidence>
<keyword evidence="5 7" id="KW-0472">Membrane</keyword>
<feature type="region of interest" description="Disordered" evidence="6">
    <location>
        <begin position="504"/>
        <end position="530"/>
    </location>
</feature>
<evidence type="ECO:0000256" key="3">
    <source>
        <dbReference type="ARBA" id="ARBA00022692"/>
    </source>
</evidence>
<feature type="compositionally biased region" description="Polar residues" evidence="6">
    <location>
        <begin position="504"/>
        <end position="521"/>
    </location>
</feature>
<comment type="caution">
    <text evidence="10">The sequence shown here is derived from an EMBL/GenBank/DDBJ whole genome shotgun (WGS) entry which is preliminary data.</text>
</comment>
<evidence type="ECO:0000256" key="2">
    <source>
        <dbReference type="ARBA" id="ARBA00022475"/>
    </source>
</evidence>
<dbReference type="GO" id="GO:0022857">
    <property type="term" value="F:transmembrane transporter activity"/>
    <property type="evidence" value="ECO:0007669"/>
    <property type="project" value="TreeGrafter"/>
</dbReference>
<dbReference type="AlphaFoldDB" id="A0A512BB61"/>
<sequence length="816" mass="92022">MFKNYLVTTYRNLFRNKINTIINITGLTVSIACCVFIYVFVRHEKTFDSFHANADRIYRIVSDDKNTQGASYQGYVSFPVAKALRNDFPNLETVTQVYVNNTAVVSINDASTTRKVFEEKEMTFADEYFLKTFDYPVLAGQKTGLLASPDEVVLTRELADRFFGKEFKNSFDKLIGKTLTINKSNYKISAILENIPRNTNVTFKMLLPFKDFARNNTKLVENWKDNYSESYTFVTVPTNYRTRQFEADLVNFKNKYLDRESAQRTTFHAQPLSKVHTEEKYGGTYYATPSILIIAFVCMGIIVLLTACINFINLATAQSFKRAKEVGIRKVLGSNKWQLMLQFMGETFILILIASVAGLLLADQFLSAFNNYLSFIVDLGLHIDSTIIIFLAGLSILVTFLAGYYPARSMTNFAPIKALKHTITGRNTGLSSRFSLRKILVVTQFTVSQVLVFGTIIVATQMKHFYTQDLGFKKEGILTVEIPENNPQKRDLFRNHLLSQAQVGDVSFNSGPPTSASNSYSEFRRKDAPQTEKVGVERKFVDHHYIPTYNIKLIAGRNLEEADKVAIGDTSKKYNVVVNKKAVNVLGYANAAQALNQTIIVNEKDEATIVGVTDNFYNVSLQKEIDPCLLFYGTNWVPMAAIKTNTGSISTLLPFVKQKWEELYPDQVFKSLSLTDYFKYKAFYVLEDIMYQGFKIFALLSIIIGCLGLYGLVSFLAIQRQKEIGIRKVLGASVQGIVYMFSKEFVILVIIAFLLAAPLGYMAMSAWLQTFANRISISPFYFVIAFLLSLIVACCTVGFKAIAAALANPVKSLRTE</sequence>
<protein>
    <submittedName>
        <fullName evidence="10">ABC transporter permease</fullName>
    </submittedName>
</protein>
<feature type="transmembrane region" description="Helical" evidence="7">
    <location>
        <begin position="745"/>
        <end position="768"/>
    </location>
</feature>
<evidence type="ECO:0000256" key="4">
    <source>
        <dbReference type="ARBA" id="ARBA00022989"/>
    </source>
</evidence>
<feature type="transmembrane region" description="Helical" evidence="7">
    <location>
        <begin position="780"/>
        <end position="807"/>
    </location>
</feature>
<feature type="transmembrane region" description="Helical" evidence="7">
    <location>
        <begin position="696"/>
        <end position="718"/>
    </location>
</feature>
<evidence type="ECO:0000313" key="10">
    <source>
        <dbReference type="EMBL" id="GEO09203.1"/>
    </source>
</evidence>
<dbReference type="PANTHER" id="PTHR30572:SF18">
    <property type="entry name" value="ABC-TYPE MACROLIDE FAMILY EXPORT SYSTEM PERMEASE COMPONENT 2"/>
    <property type="match status" value="1"/>
</dbReference>
<dbReference type="PANTHER" id="PTHR30572">
    <property type="entry name" value="MEMBRANE COMPONENT OF TRANSPORTER-RELATED"/>
    <property type="match status" value="1"/>
</dbReference>
<dbReference type="GO" id="GO:0005886">
    <property type="term" value="C:plasma membrane"/>
    <property type="evidence" value="ECO:0007669"/>
    <property type="project" value="UniProtKB-SubCell"/>
</dbReference>
<dbReference type="OrthoDB" id="5933722at2"/>
<dbReference type="InterPro" id="IPR025857">
    <property type="entry name" value="MacB_PCD"/>
</dbReference>
<dbReference type="Proteomes" id="UP000321513">
    <property type="component" value="Unassembled WGS sequence"/>
</dbReference>
<feature type="transmembrane region" description="Helical" evidence="7">
    <location>
        <begin position="337"/>
        <end position="361"/>
    </location>
</feature>
<feature type="transmembrane region" description="Helical" evidence="7">
    <location>
        <begin position="291"/>
        <end position="316"/>
    </location>
</feature>
<evidence type="ECO:0000259" key="9">
    <source>
        <dbReference type="Pfam" id="PF12704"/>
    </source>
</evidence>
<dbReference type="InterPro" id="IPR050250">
    <property type="entry name" value="Macrolide_Exporter_MacB"/>
</dbReference>
<evidence type="ECO:0000256" key="1">
    <source>
        <dbReference type="ARBA" id="ARBA00004651"/>
    </source>
</evidence>
<feature type="transmembrane region" description="Helical" evidence="7">
    <location>
        <begin position="381"/>
        <end position="405"/>
    </location>
</feature>
<name>A0A512BB61_9BACT</name>